<proteinExistence type="predicted"/>
<organism evidence="2 3">
    <name type="scientific">Glaciibacter psychrotolerans</name>
    <dbReference type="NCBI Taxonomy" id="670054"/>
    <lineage>
        <taxon>Bacteria</taxon>
        <taxon>Bacillati</taxon>
        <taxon>Actinomycetota</taxon>
        <taxon>Actinomycetes</taxon>
        <taxon>Micrococcales</taxon>
        <taxon>Microbacteriaceae</taxon>
        <taxon>Glaciibacter</taxon>
    </lineage>
</organism>
<dbReference type="GO" id="GO:0016787">
    <property type="term" value="F:hydrolase activity"/>
    <property type="evidence" value="ECO:0007669"/>
    <property type="project" value="UniProtKB-KW"/>
</dbReference>
<dbReference type="CDD" id="cd16278">
    <property type="entry name" value="metallo-hydrolase-like_MBL-fold"/>
    <property type="match status" value="1"/>
</dbReference>
<name>A0A7Z0EFB7_9MICO</name>
<dbReference type="RefSeq" id="WP_179579159.1">
    <property type="nucleotide sequence ID" value="NZ_JACCFM010000001.1"/>
</dbReference>
<evidence type="ECO:0000313" key="3">
    <source>
        <dbReference type="Proteomes" id="UP000537260"/>
    </source>
</evidence>
<keyword evidence="2" id="KW-0378">Hydrolase</keyword>
<evidence type="ECO:0000313" key="2">
    <source>
        <dbReference type="EMBL" id="NYJ20561.1"/>
    </source>
</evidence>
<comment type="caution">
    <text evidence="2">The sequence shown here is derived from an EMBL/GenBank/DDBJ whole genome shotgun (WGS) entry which is preliminary data.</text>
</comment>
<sequence length="274" mass="28038">MHDNATTNPLPGIRTSTLTRRLLAPNAGPMTLEGTNSYLISASAGTEAASAPVVIVDPGPDHAGHLAALAAAGRVQLVLITHHHVDHTAGSAALARLTGAPVRALDPAFCIGGDPLTDGELIEAAGTRIRVVHTPGHTADSVCFFLPDDGPAGSVLTGDTILGRGTTIIGYPDGTLTDYLHSLETLRALGPATVLPAHGPTLPDLAVVGTAYLAHRRQRLDEVRAALTALGPQATAEQVTDIVYADTDAAVRFAAEASVRTQLAHLRGAGGDPA</sequence>
<dbReference type="Gene3D" id="1.10.10.10">
    <property type="entry name" value="Winged helix-like DNA-binding domain superfamily/Winged helix DNA-binding domain"/>
    <property type="match status" value="1"/>
</dbReference>
<keyword evidence="3" id="KW-1185">Reference proteome</keyword>
<protein>
    <submittedName>
        <fullName evidence="2">Glyoxylase-like metal-dependent hydrolase (Beta-lactamase superfamily II)</fullName>
    </submittedName>
</protein>
<dbReference type="PANTHER" id="PTHR23131:SF0">
    <property type="entry name" value="ENDORIBONUCLEASE LACTB2"/>
    <property type="match status" value="1"/>
</dbReference>
<feature type="domain" description="Metallo-beta-lactamase" evidence="1">
    <location>
        <begin position="34"/>
        <end position="198"/>
    </location>
</feature>
<gene>
    <name evidence="2" type="ORF">HNR05_002352</name>
</gene>
<dbReference type="Pfam" id="PF00753">
    <property type="entry name" value="Lactamase_B"/>
    <property type="match status" value="1"/>
</dbReference>
<reference evidence="2 3" key="1">
    <citation type="submission" date="2020-07" db="EMBL/GenBank/DDBJ databases">
        <title>Sequencing the genomes of 1000 actinobacteria strains.</title>
        <authorList>
            <person name="Klenk H.-P."/>
        </authorList>
    </citation>
    <scope>NUCLEOTIDE SEQUENCE [LARGE SCALE GENOMIC DNA]</scope>
    <source>
        <strain evidence="2 3">LI1</strain>
    </source>
</reference>
<dbReference type="InterPro" id="IPR050662">
    <property type="entry name" value="Sec-metab_biosynth-thioest"/>
</dbReference>
<dbReference type="PANTHER" id="PTHR23131">
    <property type="entry name" value="ENDORIBONUCLEASE LACTB2"/>
    <property type="match status" value="1"/>
</dbReference>
<dbReference type="InterPro" id="IPR036388">
    <property type="entry name" value="WH-like_DNA-bd_sf"/>
</dbReference>
<dbReference type="SUPFAM" id="SSF56281">
    <property type="entry name" value="Metallo-hydrolase/oxidoreductase"/>
    <property type="match status" value="1"/>
</dbReference>
<dbReference type="AlphaFoldDB" id="A0A7Z0EFB7"/>
<evidence type="ECO:0000259" key="1">
    <source>
        <dbReference type="SMART" id="SM00849"/>
    </source>
</evidence>
<accession>A0A7Z0EFB7</accession>
<dbReference type="Proteomes" id="UP000537260">
    <property type="component" value="Unassembled WGS sequence"/>
</dbReference>
<dbReference type="SMART" id="SM00849">
    <property type="entry name" value="Lactamase_B"/>
    <property type="match status" value="1"/>
</dbReference>
<dbReference type="Gene3D" id="3.60.15.10">
    <property type="entry name" value="Ribonuclease Z/Hydroxyacylglutathione hydrolase-like"/>
    <property type="match status" value="1"/>
</dbReference>
<dbReference type="EMBL" id="JACCFM010000001">
    <property type="protein sequence ID" value="NYJ20561.1"/>
    <property type="molecule type" value="Genomic_DNA"/>
</dbReference>
<dbReference type="InterPro" id="IPR036866">
    <property type="entry name" value="RibonucZ/Hydroxyglut_hydro"/>
</dbReference>
<dbReference type="InterPro" id="IPR001279">
    <property type="entry name" value="Metallo-B-lactamas"/>
</dbReference>